<sequence>MTTATTTPVIQLILCFLIALQPKLTQDQDDPDKMRGYYRIFVEAGEWYTPLILRHPETFLPTVPAIRSCCDYEDLEGLHRKREDANAKPLLDIYSSLAQTIIRHLHYPDDPSSQVGQEADDFRRSRQDIGDTLKDCCYVLGASDIEALLFSMRTMGAEVDLKEDGVLPMIMDIIPILPAHPKI</sequence>
<keyword evidence="3" id="KW-1185">Reference proteome</keyword>
<reference evidence="2" key="1">
    <citation type="submission" date="2022-10" db="EMBL/GenBank/DDBJ databases">
        <title>Puccinia triticina Genome sequencing and assembly.</title>
        <authorList>
            <person name="Li C."/>
        </authorList>
    </citation>
    <scope>NUCLEOTIDE SEQUENCE</scope>
    <source>
        <strain evidence="2">Pt15</strain>
    </source>
</reference>
<dbReference type="InterPro" id="IPR057941">
    <property type="entry name" value="TPR_TNPO3_IPO13_2nd"/>
</dbReference>
<dbReference type="Proteomes" id="UP001164743">
    <property type="component" value="Chromosome 13A"/>
</dbReference>
<dbReference type="Gene3D" id="1.25.10.10">
    <property type="entry name" value="Leucine-rich Repeat Variant"/>
    <property type="match status" value="1"/>
</dbReference>
<organism evidence="2 3">
    <name type="scientific">Puccinia triticina</name>
    <dbReference type="NCBI Taxonomy" id="208348"/>
    <lineage>
        <taxon>Eukaryota</taxon>
        <taxon>Fungi</taxon>
        <taxon>Dikarya</taxon>
        <taxon>Basidiomycota</taxon>
        <taxon>Pucciniomycotina</taxon>
        <taxon>Pucciniomycetes</taxon>
        <taxon>Pucciniales</taxon>
        <taxon>Pucciniaceae</taxon>
        <taxon>Puccinia</taxon>
    </lineage>
</organism>
<protein>
    <submittedName>
        <fullName evidence="2">Uncharacterized protein</fullName>
    </submittedName>
</protein>
<evidence type="ECO:0000256" key="1">
    <source>
        <dbReference type="SAM" id="SignalP"/>
    </source>
</evidence>
<proteinExistence type="predicted"/>
<dbReference type="EMBL" id="CP110433">
    <property type="protein sequence ID" value="WAQ90627.1"/>
    <property type="molecule type" value="Genomic_DNA"/>
</dbReference>
<accession>A0ABY7D6S8</accession>
<dbReference type="PANTHER" id="PTHR12363">
    <property type="entry name" value="TRANSPORTIN 3 AND IMPORTIN 13"/>
    <property type="match status" value="1"/>
</dbReference>
<keyword evidence="1" id="KW-0732">Signal</keyword>
<dbReference type="InterPro" id="IPR051345">
    <property type="entry name" value="Importin_beta-like_NTR"/>
</dbReference>
<name>A0ABY7D6S8_9BASI</name>
<gene>
    <name evidence="2" type="ORF">PtA15_13A25</name>
</gene>
<evidence type="ECO:0000313" key="3">
    <source>
        <dbReference type="Proteomes" id="UP001164743"/>
    </source>
</evidence>
<dbReference type="Pfam" id="PF24138">
    <property type="entry name" value="TPR_TNPO3_IPO13_2nd"/>
    <property type="match status" value="1"/>
</dbReference>
<dbReference type="RefSeq" id="XP_053026182.1">
    <property type="nucleotide sequence ID" value="XM_053162439.1"/>
</dbReference>
<dbReference type="InterPro" id="IPR011989">
    <property type="entry name" value="ARM-like"/>
</dbReference>
<evidence type="ECO:0000313" key="2">
    <source>
        <dbReference type="EMBL" id="WAQ90627.1"/>
    </source>
</evidence>
<feature type="chain" id="PRO_5045386795" evidence="1">
    <location>
        <begin position="28"/>
        <end position="183"/>
    </location>
</feature>
<feature type="signal peptide" evidence="1">
    <location>
        <begin position="1"/>
        <end position="27"/>
    </location>
</feature>
<dbReference type="GeneID" id="77803323"/>
<dbReference type="PANTHER" id="PTHR12363:SF53">
    <property type="entry name" value="MRNA TRANSPORT REGULATOR MTR10"/>
    <property type="match status" value="1"/>
</dbReference>